<keyword evidence="1" id="KW-0472">Membrane</keyword>
<comment type="caution">
    <text evidence="4">The sequence shown here is derived from an EMBL/GenBank/DDBJ whole genome shotgun (WGS) entry which is preliminary data.</text>
</comment>
<feature type="region of interest" description="Disordered" evidence="2">
    <location>
        <begin position="42"/>
        <end position="110"/>
    </location>
</feature>
<protein>
    <submittedName>
        <fullName evidence="4">Outer membrane PBP1 activator LpoA protein</fullName>
    </submittedName>
</protein>
<keyword evidence="5" id="KW-1185">Reference proteome</keyword>
<name>A0ABT1GHQ2_9BURK</name>
<evidence type="ECO:0000313" key="5">
    <source>
        <dbReference type="Proteomes" id="UP001162889"/>
    </source>
</evidence>
<feature type="compositionally biased region" description="Polar residues" evidence="2">
    <location>
        <begin position="336"/>
        <end position="345"/>
    </location>
</feature>
<feature type="signal peptide" evidence="3">
    <location>
        <begin position="1"/>
        <end position="25"/>
    </location>
</feature>
<feature type="compositionally biased region" description="Pro residues" evidence="2">
    <location>
        <begin position="44"/>
        <end position="65"/>
    </location>
</feature>
<gene>
    <name evidence="4" type="ORF">L1274_002198</name>
</gene>
<keyword evidence="3" id="KW-0732">Signal</keyword>
<accession>A0ABT1GHQ2</accession>
<dbReference type="RefSeq" id="WP_229224667.1">
    <property type="nucleotide sequence ID" value="NZ_JAHTGR010000003.1"/>
</dbReference>
<proteinExistence type="predicted"/>
<dbReference type="Pfam" id="PF04348">
    <property type="entry name" value="LppC"/>
    <property type="match status" value="1"/>
</dbReference>
<feature type="region of interest" description="Disordered" evidence="2">
    <location>
        <begin position="331"/>
        <end position="356"/>
    </location>
</feature>
<dbReference type="Proteomes" id="UP001162889">
    <property type="component" value="Unassembled WGS sequence"/>
</dbReference>
<dbReference type="PROSITE" id="PS51257">
    <property type="entry name" value="PROKAR_LIPOPROTEIN"/>
    <property type="match status" value="1"/>
</dbReference>
<evidence type="ECO:0000256" key="1">
    <source>
        <dbReference type="ARBA" id="ARBA00023136"/>
    </source>
</evidence>
<dbReference type="EMBL" id="JALJZU010000004">
    <property type="protein sequence ID" value="MCP2008490.1"/>
    <property type="molecule type" value="Genomic_DNA"/>
</dbReference>
<dbReference type="InterPro" id="IPR007443">
    <property type="entry name" value="LpoA"/>
</dbReference>
<sequence>MNSVRLSLLCTVAALVSACSTPFCNAPGGLCAPGSSNTSAAAPLLPPAQPAPLPKPPPEPTPPPAETFAVTLPGLAPPARTAPSAPTGAGLSVTPDAAPAPARAADEAAQPSNAPIRMSLLLPLRSETLGLAASSVRAGFLAAWERDRDNIIVTVVETGDVPQDVLASYARAQQQDDIIIGPLARSAVAAIAAAADRASPLLQKPTIALNYPDGYGVAGAAPLPPQMLAMGLSIEEEARQAAQWAAADLPGSTAVILSTGTPWQRRVAAAFAAQWQRHGLPLKMVELSAPDGYLSDPELVQLRARLRDDTPGLLFSAMSADQTRQLRGALGDAFNSEPTNPTFSTADALPPPPVPAPAPQLRSLPIYGTSALNPGSGSNSPTQELDGVRLLDLPWQIQRDHPAVMVYPHPLQSNSADIERLYALGIDAYRVAREIGRHRAGRFHLDGVTGRLTIDFGQGAAAFERIEQPAVYKNGVPLPVTP</sequence>
<feature type="compositionally biased region" description="Low complexity" evidence="2">
    <location>
        <begin position="77"/>
        <end position="110"/>
    </location>
</feature>
<dbReference type="SUPFAM" id="SSF53822">
    <property type="entry name" value="Periplasmic binding protein-like I"/>
    <property type="match status" value="1"/>
</dbReference>
<organism evidence="4 5">
    <name type="scientific">Duganella violaceipulchra</name>
    <dbReference type="NCBI Taxonomy" id="2849652"/>
    <lineage>
        <taxon>Bacteria</taxon>
        <taxon>Pseudomonadati</taxon>
        <taxon>Pseudomonadota</taxon>
        <taxon>Betaproteobacteria</taxon>
        <taxon>Burkholderiales</taxon>
        <taxon>Oxalobacteraceae</taxon>
        <taxon>Telluria group</taxon>
        <taxon>Duganella</taxon>
    </lineage>
</organism>
<evidence type="ECO:0000256" key="2">
    <source>
        <dbReference type="SAM" id="MobiDB-lite"/>
    </source>
</evidence>
<evidence type="ECO:0000313" key="4">
    <source>
        <dbReference type="EMBL" id="MCP2008490.1"/>
    </source>
</evidence>
<feature type="chain" id="PRO_5045995617" evidence="3">
    <location>
        <begin position="26"/>
        <end position="482"/>
    </location>
</feature>
<dbReference type="InterPro" id="IPR028082">
    <property type="entry name" value="Peripla_BP_I"/>
</dbReference>
<dbReference type="PANTHER" id="PTHR38038:SF1">
    <property type="entry name" value="PENICILLIN-BINDING PROTEIN ACTIVATOR LPOA"/>
    <property type="match status" value="1"/>
</dbReference>
<reference evidence="4" key="1">
    <citation type="submission" date="2022-03" db="EMBL/GenBank/DDBJ databases">
        <title>Genome Encyclopedia of Bacteria and Archaea VI: Functional Genomics of Type Strains.</title>
        <authorList>
            <person name="Whitman W."/>
        </authorList>
    </citation>
    <scope>NUCLEOTIDE SEQUENCE</scope>
    <source>
        <strain evidence="4">HSC-15S17</strain>
    </source>
</reference>
<dbReference type="PANTHER" id="PTHR38038">
    <property type="entry name" value="PENICILLIN-BINDING PROTEIN ACTIVATOR LPOA"/>
    <property type="match status" value="1"/>
</dbReference>
<evidence type="ECO:0000256" key="3">
    <source>
        <dbReference type="SAM" id="SignalP"/>
    </source>
</evidence>
<dbReference type="Gene3D" id="3.40.50.2300">
    <property type="match status" value="2"/>
</dbReference>